<proteinExistence type="predicted"/>
<feature type="transmembrane region" description="Helical" evidence="1">
    <location>
        <begin position="140"/>
        <end position="159"/>
    </location>
</feature>
<feature type="transmembrane region" description="Helical" evidence="1">
    <location>
        <begin position="364"/>
        <end position="384"/>
    </location>
</feature>
<feature type="transmembrane region" description="Helical" evidence="1">
    <location>
        <begin position="6"/>
        <end position="24"/>
    </location>
</feature>
<feature type="transmembrane region" description="Helical" evidence="1">
    <location>
        <begin position="421"/>
        <end position="440"/>
    </location>
</feature>
<name>A0ABS5RBM7_9HYPH</name>
<accession>A0ABS5RBM7</accession>
<dbReference type="Proteomes" id="UP001166585">
    <property type="component" value="Unassembled WGS sequence"/>
</dbReference>
<comment type="caution">
    <text evidence="2">The sequence shown here is derived from an EMBL/GenBank/DDBJ whole genome shotgun (WGS) entry which is preliminary data.</text>
</comment>
<feature type="transmembrane region" description="Helical" evidence="1">
    <location>
        <begin position="194"/>
        <end position="214"/>
    </location>
</feature>
<feature type="transmembrane region" description="Helical" evidence="1">
    <location>
        <begin position="296"/>
        <end position="316"/>
    </location>
</feature>
<keyword evidence="3" id="KW-1185">Reference proteome</keyword>
<keyword evidence="1" id="KW-0472">Membrane</keyword>
<feature type="transmembrane region" description="Helical" evidence="1">
    <location>
        <begin position="328"/>
        <end position="352"/>
    </location>
</feature>
<evidence type="ECO:0008006" key="4">
    <source>
        <dbReference type="Google" id="ProtNLM"/>
    </source>
</evidence>
<gene>
    <name evidence="2" type="ORF">KIP89_14570</name>
</gene>
<feature type="transmembrane region" description="Helical" evidence="1">
    <location>
        <begin position="226"/>
        <end position="249"/>
    </location>
</feature>
<evidence type="ECO:0000313" key="3">
    <source>
        <dbReference type="Proteomes" id="UP001166585"/>
    </source>
</evidence>
<keyword evidence="1" id="KW-1133">Transmembrane helix</keyword>
<evidence type="ECO:0000256" key="1">
    <source>
        <dbReference type="SAM" id="Phobius"/>
    </source>
</evidence>
<protein>
    <recommendedName>
        <fullName evidence="4">YfhO family protein</fullName>
    </recommendedName>
</protein>
<feature type="transmembrane region" description="Helical" evidence="1">
    <location>
        <begin position="396"/>
        <end position="415"/>
    </location>
</feature>
<dbReference type="RefSeq" id="WP_213756243.1">
    <property type="nucleotide sequence ID" value="NZ_JAHCQH010000018.1"/>
</dbReference>
<reference evidence="2" key="1">
    <citation type="submission" date="2021-05" db="EMBL/GenBank/DDBJ databases">
        <authorList>
            <person name="Sun Q."/>
            <person name="Inoue M."/>
        </authorList>
    </citation>
    <scope>NUCLEOTIDE SEQUENCE</scope>
    <source>
        <strain evidence="2">VKM B-3255</strain>
    </source>
</reference>
<dbReference type="EMBL" id="JAHCQH010000018">
    <property type="protein sequence ID" value="MBS9478336.1"/>
    <property type="molecule type" value="Genomic_DNA"/>
</dbReference>
<feature type="transmembrane region" description="Helical" evidence="1">
    <location>
        <begin position="729"/>
        <end position="747"/>
    </location>
</feature>
<keyword evidence="1" id="KW-0812">Transmembrane</keyword>
<sequence length="755" mass="81481">MRGSGFIIAALSLVATGIFYLPYLTEFWSISPWHDTIYLTGPLFCEISRSVNAGVVPLMNWSTFEAIDYNAHVAPYYPFYFFNWLNFCSASDAAQAADIISVVHLGILLLTTTSLIRVCGTGLAAALVGGAIASTLPNTLALTTFPTLMAAAAWLPLAIEGLIRIYYRRQYGLGAILLAAGTGAMLTAGPGTNLLSALVFTCLILTAHLVTRLLRQGKYGAMWRIPVALTVAGLLVVLLTLASTLNLYAHLAEFIRWTRTGPVVGSAGAADLTEILTEQQGLTDIVQLVIPTPLRYAAGSFFIGPAALILAVIGAVRARSQCIPRAFTLVMVVTIVIVFLSPARLVMLWTLIPGLSHTRHLSLLGTPLALSVAVLAAFGFESLMFQASVRVRPLKIITAFTAVIFVAGVTALGFLPLSTSWPSPALLAMIGLTAMLAIALPGLRSSPWRQAGAGLLVLLQLTFVYGSLTRSDGIPAVTTSPVWQSIEAGLLYIDRIDPNPGRIAIDRSVDQGDLSFLSAGSIVTYEGLPTFSHYTSPRIHWKFQHEIALAVEGGFAEFGGKYLLSSKPQPDSVGQQIFASGNIGVYRLKGTQRFVELFCISPDQNPVHMRAEGAAIGRLPTPDARSTELIQTIQGTGEQCEPPQRAGDVSFERSRNALLFSLPPGPERLLQFNLPPYAGWKLDIEKKSVSLFNLGDRRIVALVPAGFTGAAVLSYEPEAYLWRLRLSEVTWGLVIAAIMLQMMVFVVRSTLNRIY</sequence>
<feature type="transmembrane region" description="Helical" evidence="1">
    <location>
        <begin position="171"/>
        <end position="188"/>
    </location>
</feature>
<evidence type="ECO:0000313" key="2">
    <source>
        <dbReference type="EMBL" id="MBS9478336.1"/>
    </source>
</evidence>
<organism evidence="2 3">
    <name type="scientific">Ancylobacter radicis</name>
    <dbReference type="NCBI Taxonomy" id="2836179"/>
    <lineage>
        <taxon>Bacteria</taxon>
        <taxon>Pseudomonadati</taxon>
        <taxon>Pseudomonadota</taxon>
        <taxon>Alphaproteobacteria</taxon>
        <taxon>Hyphomicrobiales</taxon>
        <taxon>Xanthobacteraceae</taxon>
        <taxon>Ancylobacter</taxon>
    </lineage>
</organism>